<reference evidence="1" key="1">
    <citation type="journal article" date="2023" name="G3 (Bethesda)">
        <title>A reference genome for the long-term kleptoplast-retaining sea slug Elysia crispata morphotype clarki.</title>
        <authorList>
            <person name="Eastman K.E."/>
            <person name="Pendleton A.L."/>
            <person name="Shaikh M.A."/>
            <person name="Suttiyut T."/>
            <person name="Ogas R."/>
            <person name="Tomko P."/>
            <person name="Gavelis G."/>
            <person name="Widhalm J.R."/>
            <person name="Wisecaver J.H."/>
        </authorList>
    </citation>
    <scope>NUCLEOTIDE SEQUENCE</scope>
    <source>
        <strain evidence="1">ECLA1</strain>
    </source>
</reference>
<accession>A0AAE1CK48</accession>
<dbReference type="Proteomes" id="UP001283361">
    <property type="component" value="Unassembled WGS sequence"/>
</dbReference>
<evidence type="ECO:0000313" key="2">
    <source>
        <dbReference type="Proteomes" id="UP001283361"/>
    </source>
</evidence>
<evidence type="ECO:0000313" key="1">
    <source>
        <dbReference type="EMBL" id="KAK3702758.1"/>
    </source>
</evidence>
<dbReference type="AlphaFoldDB" id="A0AAE1CK48"/>
<name>A0AAE1CK48_9GAST</name>
<organism evidence="1 2">
    <name type="scientific">Elysia crispata</name>
    <name type="common">lettuce slug</name>
    <dbReference type="NCBI Taxonomy" id="231223"/>
    <lineage>
        <taxon>Eukaryota</taxon>
        <taxon>Metazoa</taxon>
        <taxon>Spiralia</taxon>
        <taxon>Lophotrochozoa</taxon>
        <taxon>Mollusca</taxon>
        <taxon>Gastropoda</taxon>
        <taxon>Heterobranchia</taxon>
        <taxon>Euthyneura</taxon>
        <taxon>Panpulmonata</taxon>
        <taxon>Sacoglossa</taxon>
        <taxon>Placobranchoidea</taxon>
        <taxon>Plakobranchidae</taxon>
        <taxon>Elysia</taxon>
    </lineage>
</organism>
<keyword evidence="2" id="KW-1185">Reference proteome</keyword>
<protein>
    <submittedName>
        <fullName evidence="1">Uncharacterized protein</fullName>
    </submittedName>
</protein>
<gene>
    <name evidence="1" type="ORF">RRG08_042743</name>
</gene>
<comment type="caution">
    <text evidence="1">The sequence shown here is derived from an EMBL/GenBank/DDBJ whole genome shotgun (WGS) entry which is preliminary data.</text>
</comment>
<dbReference type="EMBL" id="JAWDGP010007852">
    <property type="protein sequence ID" value="KAK3702758.1"/>
    <property type="molecule type" value="Genomic_DNA"/>
</dbReference>
<proteinExistence type="predicted"/>
<sequence>MKPALRVFEELKSMIKIIMSGLGYVTMLRTLLVTTIRKSPTAWTSHTHRPMRVQRLNSTEISFNLVYHRLHRSPVFIVGVDNRFSTLIQIGKPNHF</sequence>